<gene>
    <name evidence="2" type="ORF">Fot_49678</name>
</gene>
<dbReference type="AlphaFoldDB" id="A0ABD1QCJ2"/>
<name>A0ABD1QCJ2_9LAMI</name>
<organism evidence="2 3">
    <name type="scientific">Forsythia ovata</name>
    <dbReference type="NCBI Taxonomy" id="205694"/>
    <lineage>
        <taxon>Eukaryota</taxon>
        <taxon>Viridiplantae</taxon>
        <taxon>Streptophyta</taxon>
        <taxon>Embryophyta</taxon>
        <taxon>Tracheophyta</taxon>
        <taxon>Spermatophyta</taxon>
        <taxon>Magnoliopsida</taxon>
        <taxon>eudicotyledons</taxon>
        <taxon>Gunneridae</taxon>
        <taxon>Pentapetalae</taxon>
        <taxon>asterids</taxon>
        <taxon>lamiids</taxon>
        <taxon>Lamiales</taxon>
        <taxon>Oleaceae</taxon>
        <taxon>Forsythieae</taxon>
        <taxon>Forsythia</taxon>
    </lineage>
</organism>
<proteinExistence type="predicted"/>
<evidence type="ECO:0000256" key="1">
    <source>
        <dbReference type="SAM" id="Phobius"/>
    </source>
</evidence>
<sequence>MVLKKIIDPLMSFLRSTHFFVDWMVAILTSLGIKIYFNEGEDTNDLIMDANYFLIVCCVFFPFRFWRFWYFEHISFKTGHTLQHWVTYCNFRMAEIPFLFSISSFQDKEDSIREDLNNIRFENYTLNLKDDHPSISYGSISYQLRAGVASFIFMSKDFRYVGDNLDIPDMSYGQTLVSFEEDIYEETTMNRTIRMGKRRMTLA</sequence>
<keyword evidence="1" id="KW-1133">Transmembrane helix</keyword>
<feature type="transmembrane region" description="Helical" evidence="1">
    <location>
        <begin position="50"/>
        <end position="70"/>
    </location>
</feature>
<dbReference type="Proteomes" id="UP001604277">
    <property type="component" value="Unassembled WGS sequence"/>
</dbReference>
<dbReference type="EMBL" id="JBFOLJ010000015">
    <property type="protein sequence ID" value="KAL2473942.1"/>
    <property type="molecule type" value="Genomic_DNA"/>
</dbReference>
<accession>A0ABD1QCJ2</accession>
<reference evidence="3" key="1">
    <citation type="submission" date="2024-07" db="EMBL/GenBank/DDBJ databases">
        <title>Two chromosome-level genome assemblies of Korean endemic species Abeliophyllum distichum and Forsythia ovata (Oleaceae).</title>
        <authorList>
            <person name="Jang H."/>
        </authorList>
    </citation>
    <scope>NUCLEOTIDE SEQUENCE [LARGE SCALE GENOMIC DNA]</scope>
</reference>
<keyword evidence="1" id="KW-0812">Transmembrane</keyword>
<keyword evidence="3" id="KW-1185">Reference proteome</keyword>
<evidence type="ECO:0000313" key="3">
    <source>
        <dbReference type="Proteomes" id="UP001604277"/>
    </source>
</evidence>
<comment type="caution">
    <text evidence="2">The sequence shown here is derived from an EMBL/GenBank/DDBJ whole genome shotgun (WGS) entry which is preliminary data.</text>
</comment>
<evidence type="ECO:0000313" key="2">
    <source>
        <dbReference type="EMBL" id="KAL2473942.1"/>
    </source>
</evidence>
<keyword evidence="1" id="KW-0472">Membrane</keyword>
<feature type="transmembrane region" description="Helical" evidence="1">
    <location>
        <begin position="20"/>
        <end position="38"/>
    </location>
</feature>
<protein>
    <submittedName>
        <fullName evidence="2">Uncharacterized protein</fullName>
    </submittedName>
</protein>